<protein>
    <recommendedName>
        <fullName evidence="5">AN1-type domain-containing protein</fullName>
    </recommendedName>
</protein>
<evidence type="ECO:0000259" key="5">
    <source>
        <dbReference type="PROSITE" id="PS51039"/>
    </source>
</evidence>
<dbReference type="Proteomes" id="UP001516400">
    <property type="component" value="Unassembled WGS sequence"/>
</dbReference>
<dbReference type="AlphaFoldDB" id="A0ABD2MVQ2"/>
<dbReference type="InterPro" id="IPR035896">
    <property type="entry name" value="AN1-like_Znf"/>
</dbReference>
<keyword evidence="1" id="KW-0479">Metal-binding</keyword>
<dbReference type="PROSITE" id="PS51039">
    <property type="entry name" value="ZF_AN1"/>
    <property type="match status" value="1"/>
</dbReference>
<name>A0ABD2MVQ2_9CUCU</name>
<evidence type="ECO:0000256" key="4">
    <source>
        <dbReference type="PROSITE-ProRule" id="PRU00449"/>
    </source>
</evidence>
<proteinExistence type="predicted"/>
<reference evidence="6 7" key="1">
    <citation type="journal article" date="2021" name="BMC Biol.">
        <title>Horizontally acquired antibacterial genes associated with adaptive radiation of ladybird beetles.</title>
        <authorList>
            <person name="Li H.S."/>
            <person name="Tang X.F."/>
            <person name="Huang Y.H."/>
            <person name="Xu Z.Y."/>
            <person name="Chen M.L."/>
            <person name="Du X.Y."/>
            <person name="Qiu B.Y."/>
            <person name="Chen P.T."/>
            <person name="Zhang W."/>
            <person name="Slipinski A."/>
            <person name="Escalona H.E."/>
            <person name="Waterhouse R.M."/>
            <person name="Zwick A."/>
            <person name="Pang H."/>
        </authorList>
    </citation>
    <scope>NUCLEOTIDE SEQUENCE [LARGE SCALE GENOMIC DNA]</scope>
    <source>
        <strain evidence="6">SYSU2018</strain>
    </source>
</reference>
<keyword evidence="2 4" id="KW-0863">Zinc-finger</keyword>
<evidence type="ECO:0000313" key="7">
    <source>
        <dbReference type="Proteomes" id="UP001516400"/>
    </source>
</evidence>
<keyword evidence="3" id="KW-0862">Zinc</keyword>
<dbReference type="Gene3D" id="4.10.1110.10">
    <property type="entry name" value="AN1-like Zinc finger"/>
    <property type="match status" value="1"/>
</dbReference>
<gene>
    <name evidence="6" type="ORF">HHI36_009301</name>
</gene>
<sequence length="135" mass="15487">MSTVTVTKVKEKPILKDKEADLQKITTSKNLDEVLENVKKLDNTCSFKKCKTNISNFAIDCKYCKGRFCPSHSLPEIHGCGEAVRKDEKEKFNHPYVKLNQENHEKAQTKLNMKLKQMQLERKAKQCSSGKGKKK</sequence>
<accession>A0ABD2MVQ2</accession>
<feature type="domain" description="AN1-type" evidence="5">
    <location>
        <begin position="39"/>
        <end position="88"/>
    </location>
</feature>
<dbReference type="GO" id="GO:0008270">
    <property type="term" value="F:zinc ion binding"/>
    <property type="evidence" value="ECO:0007669"/>
    <property type="project" value="UniProtKB-KW"/>
</dbReference>
<evidence type="ECO:0000256" key="1">
    <source>
        <dbReference type="ARBA" id="ARBA00022723"/>
    </source>
</evidence>
<comment type="caution">
    <text evidence="6">The sequence shown here is derived from an EMBL/GenBank/DDBJ whole genome shotgun (WGS) entry which is preliminary data.</text>
</comment>
<dbReference type="EMBL" id="JABFTP020000021">
    <property type="protein sequence ID" value="KAL3270245.1"/>
    <property type="molecule type" value="Genomic_DNA"/>
</dbReference>
<evidence type="ECO:0000256" key="2">
    <source>
        <dbReference type="ARBA" id="ARBA00022771"/>
    </source>
</evidence>
<dbReference type="SUPFAM" id="SSF118310">
    <property type="entry name" value="AN1-like Zinc finger"/>
    <property type="match status" value="1"/>
</dbReference>
<organism evidence="6 7">
    <name type="scientific">Cryptolaemus montrouzieri</name>
    <dbReference type="NCBI Taxonomy" id="559131"/>
    <lineage>
        <taxon>Eukaryota</taxon>
        <taxon>Metazoa</taxon>
        <taxon>Ecdysozoa</taxon>
        <taxon>Arthropoda</taxon>
        <taxon>Hexapoda</taxon>
        <taxon>Insecta</taxon>
        <taxon>Pterygota</taxon>
        <taxon>Neoptera</taxon>
        <taxon>Endopterygota</taxon>
        <taxon>Coleoptera</taxon>
        <taxon>Polyphaga</taxon>
        <taxon>Cucujiformia</taxon>
        <taxon>Coccinelloidea</taxon>
        <taxon>Coccinellidae</taxon>
        <taxon>Scymninae</taxon>
        <taxon>Scymnini</taxon>
        <taxon>Cryptolaemus</taxon>
    </lineage>
</organism>
<dbReference type="InterPro" id="IPR000058">
    <property type="entry name" value="Znf_AN1"/>
</dbReference>
<keyword evidence="7" id="KW-1185">Reference proteome</keyword>
<evidence type="ECO:0000313" key="6">
    <source>
        <dbReference type="EMBL" id="KAL3270245.1"/>
    </source>
</evidence>
<dbReference type="SMART" id="SM00154">
    <property type="entry name" value="ZnF_AN1"/>
    <property type="match status" value="1"/>
</dbReference>
<dbReference type="Pfam" id="PF01428">
    <property type="entry name" value="zf-AN1"/>
    <property type="match status" value="1"/>
</dbReference>
<evidence type="ECO:0000256" key="3">
    <source>
        <dbReference type="ARBA" id="ARBA00022833"/>
    </source>
</evidence>